<keyword evidence="1" id="KW-1133">Transmembrane helix</keyword>
<comment type="caution">
    <text evidence="2">The sequence shown here is derived from an EMBL/GenBank/DDBJ whole genome shotgun (WGS) entry which is preliminary data.</text>
</comment>
<gene>
    <name evidence="2" type="ORF">KDK95_17590</name>
</gene>
<keyword evidence="3" id="KW-1185">Reference proteome</keyword>
<dbReference type="EMBL" id="JAGSOH010000049">
    <property type="protein sequence ID" value="MBR7828135.1"/>
    <property type="molecule type" value="Genomic_DNA"/>
</dbReference>
<reference evidence="2" key="1">
    <citation type="submission" date="2021-04" db="EMBL/GenBank/DDBJ databases">
        <title>Genome based classification of Actinospica acidithermotolerans sp. nov., an actinobacterium isolated from an Indonesian hot spring.</title>
        <authorList>
            <person name="Kusuma A.B."/>
            <person name="Putra K.E."/>
            <person name="Nafisah S."/>
            <person name="Loh J."/>
            <person name="Nouioui I."/>
            <person name="Goodfellow M."/>
        </authorList>
    </citation>
    <scope>NUCLEOTIDE SEQUENCE</scope>
    <source>
        <strain evidence="2">MGRD01-02</strain>
    </source>
</reference>
<keyword evidence="1" id="KW-0472">Membrane</keyword>
<name>A0A941IH47_9ACTN</name>
<feature type="transmembrane region" description="Helical" evidence="1">
    <location>
        <begin position="7"/>
        <end position="27"/>
    </location>
</feature>
<evidence type="ECO:0000313" key="2">
    <source>
        <dbReference type="EMBL" id="MBR7828135.1"/>
    </source>
</evidence>
<sequence length="320" mass="33123">MNIVGKGFLLLLGFVTLASAGLTLWLWPRLAGRGVKPVAGRIGLLLGTQLSLAATFLFTINALGGFYTSWAQLFGDSSTQYHLNNAGVPGAAVHDTQQLVIASDGRGRLTGVRSGVTAQLDVYTPADYASRSEAAKHFPVEIVDLTGYTATGMLPNYQQLATSYHVIVAVVTSAAVVPGVNVPAGTQGELFWSQDLRTALTSHYRVATSAADWGVAGVGQSGGAAINLAVQDSTHYGLAAAVGDWTSAPPQDSWPGIDRYLGGVPIPSVRVLYDPAAPDIPRSLRPAGGPLQVATQSGLTLNSALTWLGASIQANAGVSA</sequence>
<organism evidence="2 3">
    <name type="scientific">Actinospica acidithermotolerans</name>
    <dbReference type="NCBI Taxonomy" id="2828514"/>
    <lineage>
        <taxon>Bacteria</taxon>
        <taxon>Bacillati</taxon>
        <taxon>Actinomycetota</taxon>
        <taxon>Actinomycetes</taxon>
        <taxon>Catenulisporales</taxon>
        <taxon>Actinospicaceae</taxon>
        <taxon>Actinospica</taxon>
    </lineage>
</organism>
<accession>A0A941IH47</accession>
<feature type="transmembrane region" description="Helical" evidence="1">
    <location>
        <begin position="39"/>
        <end position="63"/>
    </location>
</feature>
<dbReference type="Proteomes" id="UP000676325">
    <property type="component" value="Unassembled WGS sequence"/>
</dbReference>
<dbReference type="RefSeq" id="WP_212519274.1">
    <property type="nucleotide sequence ID" value="NZ_JAGSOH010000049.1"/>
</dbReference>
<protein>
    <recommendedName>
        <fullName evidence="4">Esterase</fullName>
    </recommendedName>
</protein>
<dbReference type="AlphaFoldDB" id="A0A941IH47"/>
<evidence type="ECO:0000256" key="1">
    <source>
        <dbReference type="SAM" id="Phobius"/>
    </source>
</evidence>
<keyword evidence="1" id="KW-0812">Transmembrane</keyword>
<dbReference type="InterPro" id="IPR029058">
    <property type="entry name" value="AB_hydrolase_fold"/>
</dbReference>
<evidence type="ECO:0000313" key="3">
    <source>
        <dbReference type="Proteomes" id="UP000676325"/>
    </source>
</evidence>
<evidence type="ECO:0008006" key="4">
    <source>
        <dbReference type="Google" id="ProtNLM"/>
    </source>
</evidence>
<dbReference type="Gene3D" id="3.40.50.1820">
    <property type="entry name" value="alpha/beta hydrolase"/>
    <property type="match status" value="1"/>
</dbReference>
<proteinExistence type="predicted"/>